<dbReference type="Proteomes" id="UP000199214">
    <property type="component" value="Unassembled WGS sequence"/>
</dbReference>
<dbReference type="AlphaFoldDB" id="A0A1H7T6P4"/>
<accession>A0A1H7T6P4</accession>
<dbReference type="STRING" id="1855283.SAMN05216382_2684"/>
<organism evidence="1 2">
    <name type="scientific">Sphingomonas palmae</name>
    <dbReference type="NCBI Taxonomy" id="1855283"/>
    <lineage>
        <taxon>Bacteria</taxon>
        <taxon>Pseudomonadati</taxon>
        <taxon>Pseudomonadota</taxon>
        <taxon>Alphaproteobacteria</taxon>
        <taxon>Sphingomonadales</taxon>
        <taxon>Sphingomonadaceae</taxon>
        <taxon>Sphingomonas</taxon>
    </lineage>
</organism>
<evidence type="ECO:0000313" key="2">
    <source>
        <dbReference type="Proteomes" id="UP000199214"/>
    </source>
</evidence>
<dbReference type="OrthoDB" id="7432538at2"/>
<proteinExistence type="predicted"/>
<sequence>MKHWALARQQTGAIVHDFAQERLLRRLRSVLNDQPAANGTPAVDVLATALLADQRTAGASAEQLASLTDQQLMLSHLYLDYLLSKGAGGPVDLPFGTRADSTTPGSVKIGPQQYVPGTVVDFVPAGTPFVKAGVWPAPYSLRHRVEEREALNALGADGEIDEMAAAIARLAPEGTASVLSRLASDYETLVRIPTGSEPLFATLYWRNGVIRADVSVSGSLDWYSDQLELRGTSIRKAQRDRLPGRPLSAIPGLPFKCDARISHVDASRGKHLLVTVELGTELVNCATGTIWAKPDARSELRCA</sequence>
<keyword evidence="2" id="KW-1185">Reference proteome</keyword>
<evidence type="ECO:0000313" key="1">
    <source>
        <dbReference type="EMBL" id="SEL80453.1"/>
    </source>
</evidence>
<protein>
    <submittedName>
        <fullName evidence="1">Uncharacterized protein</fullName>
    </submittedName>
</protein>
<gene>
    <name evidence="1" type="ORF">SAMN05216382_2684</name>
</gene>
<name>A0A1H7T6P4_9SPHN</name>
<reference evidence="2" key="1">
    <citation type="submission" date="2016-10" db="EMBL/GenBank/DDBJ databases">
        <authorList>
            <person name="Varghese N."/>
            <person name="Submissions S."/>
        </authorList>
    </citation>
    <scope>NUCLEOTIDE SEQUENCE [LARGE SCALE GENOMIC DNA]</scope>
    <source>
        <strain evidence="2">JS21-1</strain>
    </source>
</reference>
<dbReference type="RefSeq" id="WP_093007136.1">
    <property type="nucleotide sequence ID" value="NZ_FNZZ01000005.1"/>
</dbReference>
<dbReference type="EMBL" id="FNZZ01000005">
    <property type="protein sequence ID" value="SEL80453.1"/>
    <property type="molecule type" value="Genomic_DNA"/>
</dbReference>